<comment type="subcellular location">
    <subcellularLocation>
        <location evidence="1">Cell membrane</location>
        <topology evidence="1">Multi-pass membrane protein</topology>
    </subcellularLocation>
</comment>
<keyword evidence="5 7" id="KW-1133">Transmembrane helix</keyword>
<proteinExistence type="predicted"/>
<keyword evidence="3" id="KW-1003">Cell membrane</keyword>
<evidence type="ECO:0000256" key="1">
    <source>
        <dbReference type="ARBA" id="ARBA00004651"/>
    </source>
</evidence>
<feature type="transmembrane region" description="Helical" evidence="7">
    <location>
        <begin position="96"/>
        <end position="116"/>
    </location>
</feature>
<reference evidence="9 10" key="1">
    <citation type="submission" date="2023-06" db="EMBL/GenBank/DDBJ databases">
        <title>Marinobacter azerbaijanicus a moderately halophilic, isolated from Urmia Lake in Azerbaijan region of Iran.</title>
        <authorList>
            <person name="Sanchez-Porro C."/>
            <person name="Aghdam E.M."/>
            <person name="Saheb S.M."/>
            <person name="Tarhriz V."/>
            <person name="Kazemi E."/>
            <person name="Ammozegar M.A."/>
            <person name="Ventosa A."/>
            <person name="Hejazi M.S."/>
        </authorList>
    </citation>
    <scope>NUCLEOTIDE SEQUENCE [LARGE SCALE GENOMIC DNA]</scope>
    <source>
        <strain evidence="9 10">TBZ242</strain>
    </source>
</reference>
<feature type="transmembrane region" description="Helical" evidence="7">
    <location>
        <begin position="408"/>
        <end position="428"/>
    </location>
</feature>
<dbReference type="Pfam" id="PF07690">
    <property type="entry name" value="MFS_1"/>
    <property type="match status" value="1"/>
</dbReference>
<dbReference type="InterPro" id="IPR011701">
    <property type="entry name" value="MFS"/>
</dbReference>
<evidence type="ECO:0000259" key="8">
    <source>
        <dbReference type="PROSITE" id="PS50850"/>
    </source>
</evidence>
<feature type="transmembrane region" description="Helical" evidence="7">
    <location>
        <begin position="122"/>
        <end position="141"/>
    </location>
</feature>
<feature type="transmembrane region" description="Helical" evidence="7">
    <location>
        <begin position="339"/>
        <end position="359"/>
    </location>
</feature>
<evidence type="ECO:0000256" key="3">
    <source>
        <dbReference type="ARBA" id="ARBA00022475"/>
    </source>
</evidence>
<evidence type="ECO:0000256" key="5">
    <source>
        <dbReference type="ARBA" id="ARBA00022989"/>
    </source>
</evidence>
<evidence type="ECO:0000256" key="4">
    <source>
        <dbReference type="ARBA" id="ARBA00022692"/>
    </source>
</evidence>
<organism evidence="9 10">
    <name type="scientific">Marinobacter azerbaijanicus</name>
    <dbReference type="NCBI Taxonomy" id="3050455"/>
    <lineage>
        <taxon>Bacteria</taxon>
        <taxon>Pseudomonadati</taxon>
        <taxon>Pseudomonadota</taxon>
        <taxon>Gammaproteobacteria</taxon>
        <taxon>Pseudomonadales</taxon>
        <taxon>Marinobacteraceae</taxon>
        <taxon>Marinobacter</taxon>
    </lineage>
</organism>
<dbReference type="Gene3D" id="1.20.1720.10">
    <property type="entry name" value="Multidrug resistance protein D"/>
    <property type="match status" value="1"/>
</dbReference>
<evidence type="ECO:0000256" key="6">
    <source>
        <dbReference type="ARBA" id="ARBA00023136"/>
    </source>
</evidence>
<feature type="transmembrane region" description="Helical" evidence="7">
    <location>
        <begin position="371"/>
        <end position="387"/>
    </location>
</feature>
<feature type="transmembrane region" description="Helical" evidence="7">
    <location>
        <begin position="65"/>
        <end position="84"/>
    </location>
</feature>
<accession>A0ABT7IGI7</accession>
<gene>
    <name evidence="9" type="ORF">QPM17_19115</name>
</gene>
<dbReference type="CDD" id="cd17321">
    <property type="entry name" value="MFS_MMR_MDR_like"/>
    <property type="match status" value="1"/>
</dbReference>
<name>A0ABT7IGI7_9GAMM</name>
<feature type="transmembrane region" description="Helical" evidence="7">
    <location>
        <begin position="213"/>
        <end position="234"/>
    </location>
</feature>
<dbReference type="PANTHER" id="PTHR42718:SF46">
    <property type="entry name" value="BLR6921 PROTEIN"/>
    <property type="match status" value="1"/>
</dbReference>
<feature type="domain" description="Major facilitator superfamily (MFS) profile" evidence="8">
    <location>
        <begin position="27"/>
        <end position="462"/>
    </location>
</feature>
<feature type="transmembrane region" description="Helical" evidence="7">
    <location>
        <begin position="29"/>
        <end position="53"/>
    </location>
</feature>
<dbReference type="SUPFAM" id="SSF103473">
    <property type="entry name" value="MFS general substrate transporter"/>
    <property type="match status" value="1"/>
</dbReference>
<keyword evidence="6 7" id="KW-0472">Membrane</keyword>
<evidence type="ECO:0000256" key="2">
    <source>
        <dbReference type="ARBA" id="ARBA00022448"/>
    </source>
</evidence>
<keyword evidence="4 7" id="KW-0812">Transmembrane</keyword>
<keyword evidence="10" id="KW-1185">Reference proteome</keyword>
<feature type="transmembrane region" description="Helical" evidence="7">
    <location>
        <begin position="153"/>
        <end position="175"/>
    </location>
</feature>
<dbReference type="EMBL" id="JASSVS010000012">
    <property type="protein sequence ID" value="MDL0433255.1"/>
    <property type="molecule type" value="Genomic_DNA"/>
</dbReference>
<dbReference type="InterPro" id="IPR020846">
    <property type="entry name" value="MFS_dom"/>
</dbReference>
<dbReference type="PANTHER" id="PTHR42718">
    <property type="entry name" value="MAJOR FACILITATOR SUPERFAMILY MULTIDRUG TRANSPORTER MFSC"/>
    <property type="match status" value="1"/>
</dbReference>
<dbReference type="Proteomes" id="UP001227964">
    <property type="component" value="Unassembled WGS sequence"/>
</dbReference>
<keyword evidence="2" id="KW-0813">Transport</keyword>
<dbReference type="PROSITE" id="PS50850">
    <property type="entry name" value="MFS"/>
    <property type="match status" value="1"/>
</dbReference>
<sequence>MQKDTGILQADQKKYPDGLPLPQRHWATFTLGLAVAIAVLESTTVNVALPIIARDLGATPASSVWIVNSYQLAVMMGLLPFASLGEIIGYRRVFNIGLVVFTLATFVCAIADSLSLLIAARVVQGLGGAGIMSVVAALVRFTQPRHRLGRGIAMNALVTGGAAASGPTIAGAILLVADWPWLFALNVPLGLVALVIGIKTLPHTPRSPHRFDIISALLSALTFGFLITGLDGLGSNENPSLVLLKLALTGLLGYVLIRRQLSLPAPLLPVDLLRIPVFALSIGTSVCAFAASMVVFVSFPFYLQDVLHRTPVETGLLITAWPFMLMVAAPFVGHLADRYPAGVLGSIGLLLLTLGLSLLALLPTDPGDIDIAWRMGICGLGFALFQSPNNRVLINTAPENRTGGASGMLGTARLLGQTLGAVTVALIFNIDTTTGNGVPFIVAAGFAAIAAGLSGLRLMTQASNSPR</sequence>
<dbReference type="InterPro" id="IPR036259">
    <property type="entry name" value="MFS_trans_sf"/>
</dbReference>
<dbReference type="Gene3D" id="1.20.1250.20">
    <property type="entry name" value="MFS general substrate transporter like domains"/>
    <property type="match status" value="1"/>
</dbReference>
<feature type="transmembrane region" description="Helical" evidence="7">
    <location>
        <begin position="315"/>
        <end position="332"/>
    </location>
</feature>
<comment type="caution">
    <text evidence="9">The sequence shown here is derived from an EMBL/GenBank/DDBJ whole genome shotgun (WGS) entry which is preliminary data.</text>
</comment>
<dbReference type="RefSeq" id="WP_285392906.1">
    <property type="nucleotide sequence ID" value="NZ_JASSVS010000012.1"/>
</dbReference>
<feature type="transmembrane region" description="Helical" evidence="7">
    <location>
        <begin position="181"/>
        <end position="201"/>
    </location>
</feature>
<evidence type="ECO:0000313" key="10">
    <source>
        <dbReference type="Proteomes" id="UP001227964"/>
    </source>
</evidence>
<feature type="transmembrane region" description="Helical" evidence="7">
    <location>
        <begin position="277"/>
        <end position="303"/>
    </location>
</feature>
<feature type="transmembrane region" description="Helical" evidence="7">
    <location>
        <begin position="440"/>
        <end position="459"/>
    </location>
</feature>
<feature type="transmembrane region" description="Helical" evidence="7">
    <location>
        <begin position="240"/>
        <end position="257"/>
    </location>
</feature>
<evidence type="ECO:0000313" key="9">
    <source>
        <dbReference type="EMBL" id="MDL0433255.1"/>
    </source>
</evidence>
<protein>
    <submittedName>
        <fullName evidence="9">MFS transporter</fullName>
    </submittedName>
</protein>
<evidence type="ECO:0000256" key="7">
    <source>
        <dbReference type="SAM" id="Phobius"/>
    </source>
</evidence>